<keyword evidence="2" id="KW-0813">Transport</keyword>
<evidence type="ECO:0000259" key="12">
    <source>
        <dbReference type="Pfam" id="PF03908"/>
    </source>
</evidence>
<evidence type="ECO:0000256" key="4">
    <source>
        <dbReference type="ARBA" id="ARBA00022824"/>
    </source>
</evidence>
<keyword evidence="14" id="KW-1185">Reference proteome</keyword>
<sequence length="432" mass="48691">MSFESLQERLSALQETTSQLRELIDRLTYLKFQPGSVPLDTNEEGSVSGELSAEISQLLREGDDDQELLLEEVEFLKDDEEGGRTRLQQGVERQGKELESCRIGFRKARLAAKKSLIQAQRLERELMVKSYSVPVSEAASPDAIDEKDAPPPFQHQFSRYAQRAQQQTSSLSEKDKQAVGASSRATDALRQMHASLQDELERSDYAHQTMKESSAAFQQLNESYSSLEVMLANSKDLLGTLMKSQKSDTWYLITTFYMLLIVGAWLVFRRFLYGPMWWLVWLPLRFMLGVGSTVGSTALHGRGSVGESGKVETFTGEHKVTVDGIPGDELPTAKIEEKPTAPIKQDTESVMEEVQKVVDSVKEADELGSIPKEDTGSAKVVPEEEVEKVVETEHDDEVDDDDEDEDEDEDDEDEDEDEDDVVEEYTRERDEL</sequence>
<name>A0ABY6UBW2_BIOOC</name>
<comment type="caution">
    <text evidence="13">The sequence shown here is derived from an EMBL/GenBank/DDBJ whole genome shotgun (WGS) entry which is preliminary data.</text>
</comment>
<dbReference type="InterPro" id="IPR016024">
    <property type="entry name" value="ARM-type_fold"/>
</dbReference>
<dbReference type="InterPro" id="IPR056173">
    <property type="entry name" value="Sec20_C"/>
</dbReference>
<keyword evidence="8 11" id="KW-0472">Membrane</keyword>
<organism evidence="13 14">
    <name type="scientific">Bionectria ochroleuca</name>
    <name type="common">Gliocladium roseum</name>
    <dbReference type="NCBI Taxonomy" id="29856"/>
    <lineage>
        <taxon>Eukaryota</taxon>
        <taxon>Fungi</taxon>
        <taxon>Dikarya</taxon>
        <taxon>Ascomycota</taxon>
        <taxon>Pezizomycotina</taxon>
        <taxon>Sordariomycetes</taxon>
        <taxon>Hypocreomycetidae</taxon>
        <taxon>Hypocreales</taxon>
        <taxon>Bionectriaceae</taxon>
        <taxon>Clonostachys</taxon>
    </lineage>
</organism>
<feature type="region of interest" description="Disordered" evidence="10">
    <location>
        <begin position="165"/>
        <end position="187"/>
    </location>
</feature>
<evidence type="ECO:0000313" key="14">
    <source>
        <dbReference type="Proteomes" id="UP000766486"/>
    </source>
</evidence>
<evidence type="ECO:0000256" key="11">
    <source>
        <dbReference type="SAM" id="Phobius"/>
    </source>
</evidence>
<protein>
    <recommendedName>
        <fullName evidence="12">Sec20 C-terminal domain-containing protein</fullName>
    </recommendedName>
</protein>
<reference evidence="13 14" key="1">
    <citation type="submission" date="2019-06" db="EMBL/GenBank/DDBJ databases">
        <authorList>
            <person name="Broberg M."/>
        </authorList>
    </citation>
    <scope>NUCLEOTIDE SEQUENCE [LARGE SCALE GENOMIC DNA]</scope>
</reference>
<dbReference type="InterPro" id="IPR005606">
    <property type="entry name" value="Sec20"/>
</dbReference>
<feature type="region of interest" description="Disordered" evidence="10">
    <location>
        <begin position="362"/>
        <end position="432"/>
    </location>
</feature>
<feature type="domain" description="Sec20 C-terminal" evidence="12">
    <location>
        <begin position="183"/>
        <end position="270"/>
    </location>
</feature>
<evidence type="ECO:0000256" key="1">
    <source>
        <dbReference type="ARBA" id="ARBA00004163"/>
    </source>
</evidence>
<comment type="similarity">
    <text evidence="9">Belongs to the SEC20 family.</text>
</comment>
<evidence type="ECO:0000256" key="10">
    <source>
        <dbReference type="SAM" id="MobiDB-lite"/>
    </source>
</evidence>
<comment type="subcellular location">
    <subcellularLocation>
        <location evidence="1">Endoplasmic reticulum membrane</location>
        <topology evidence="1">Single-pass type IV membrane protein</topology>
    </subcellularLocation>
</comment>
<feature type="transmembrane region" description="Helical" evidence="11">
    <location>
        <begin position="250"/>
        <end position="268"/>
    </location>
</feature>
<keyword evidence="5" id="KW-0931">ER-Golgi transport</keyword>
<evidence type="ECO:0000256" key="8">
    <source>
        <dbReference type="ARBA" id="ARBA00023136"/>
    </source>
</evidence>
<evidence type="ECO:0000256" key="3">
    <source>
        <dbReference type="ARBA" id="ARBA00022692"/>
    </source>
</evidence>
<evidence type="ECO:0000256" key="7">
    <source>
        <dbReference type="ARBA" id="ARBA00023054"/>
    </source>
</evidence>
<keyword evidence="6 11" id="KW-1133">Transmembrane helix</keyword>
<evidence type="ECO:0000256" key="6">
    <source>
        <dbReference type="ARBA" id="ARBA00022989"/>
    </source>
</evidence>
<proteinExistence type="inferred from homology"/>
<gene>
    <name evidence="13" type="ORF">CLO192961_LOCUS242510</name>
</gene>
<keyword evidence="4" id="KW-0256">Endoplasmic reticulum</keyword>
<dbReference type="EMBL" id="CABFNS010000790">
    <property type="protein sequence ID" value="VUC28651.1"/>
    <property type="molecule type" value="Genomic_DNA"/>
</dbReference>
<feature type="region of interest" description="Disordered" evidence="10">
    <location>
        <begin position="325"/>
        <end position="347"/>
    </location>
</feature>
<dbReference type="Proteomes" id="UP000766486">
    <property type="component" value="Unassembled WGS sequence"/>
</dbReference>
<dbReference type="Pfam" id="PF03908">
    <property type="entry name" value="Sec20"/>
    <property type="match status" value="1"/>
</dbReference>
<accession>A0ABY6UBW2</accession>
<evidence type="ECO:0000256" key="5">
    <source>
        <dbReference type="ARBA" id="ARBA00022892"/>
    </source>
</evidence>
<feature type="compositionally biased region" description="Basic and acidic residues" evidence="10">
    <location>
        <begin position="362"/>
        <end position="376"/>
    </location>
</feature>
<keyword evidence="7" id="KW-0175">Coiled coil</keyword>
<dbReference type="PANTHER" id="PTHR12825">
    <property type="entry name" value="BNIP1-RELATED"/>
    <property type="match status" value="1"/>
</dbReference>
<keyword evidence="3 11" id="KW-0812">Transmembrane</keyword>
<feature type="compositionally biased region" description="Acidic residues" evidence="10">
    <location>
        <begin position="393"/>
        <end position="423"/>
    </location>
</feature>
<dbReference type="SUPFAM" id="SSF48371">
    <property type="entry name" value="ARM repeat"/>
    <property type="match status" value="1"/>
</dbReference>
<dbReference type="PANTHER" id="PTHR12825:SF0">
    <property type="entry name" value="VESICLE TRANSPORT PROTEIN SEC20"/>
    <property type="match status" value="1"/>
</dbReference>
<evidence type="ECO:0000256" key="2">
    <source>
        <dbReference type="ARBA" id="ARBA00022448"/>
    </source>
</evidence>
<feature type="transmembrane region" description="Helical" evidence="11">
    <location>
        <begin position="280"/>
        <end position="300"/>
    </location>
</feature>
<evidence type="ECO:0000256" key="9">
    <source>
        <dbReference type="ARBA" id="ARBA00037934"/>
    </source>
</evidence>
<evidence type="ECO:0000313" key="13">
    <source>
        <dbReference type="EMBL" id="VUC28651.1"/>
    </source>
</evidence>